<accession>A0A9W7D2T8</accession>
<organism evidence="2 3">
    <name type="scientific">Phytophthora fragariaefolia</name>
    <dbReference type="NCBI Taxonomy" id="1490495"/>
    <lineage>
        <taxon>Eukaryota</taxon>
        <taxon>Sar</taxon>
        <taxon>Stramenopiles</taxon>
        <taxon>Oomycota</taxon>
        <taxon>Peronosporomycetes</taxon>
        <taxon>Peronosporales</taxon>
        <taxon>Peronosporaceae</taxon>
        <taxon>Phytophthora</taxon>
    </lineage>
</organism>
<proteinExistence type="predicted"/>
<name>A0A9W7D2T8_9STRA</name>
<evidence type="ECO:0000313" key="2">
    <source>
        <dbReference type="EMBL" id="GMF56046.1"/>
    </source>
</evidence>
<comment type="caution">
    <text evidence="2">The sequence shown here is derived from an EMBL/GenBank/DDBJ whole genome shotgun (WGS) entry which is preliminary data.</text>
</comment>
<keyword evidence="3" id="KW-1185">Reference proteome</keyword>
<feature type="chain" id="PRO_5040803462" evidence="1">
    <location>
        <begin position="21"/>
        <end position="249"/>
    </location>
</feature>
<feature type="signal peptide" evidence="1">
    <location>
        <begin position="1"/>
        <end position="20"/>
    </location>
</feature>
<keyword evidence="1" id="KW-0732">Signal</keyword>
<dbReference type="Proteomes" id="UP001165121">
    <property type="component" value="Unassembled WGS sequence"/>
</dbReference>
<evidence type="ECO:0000313" key="3">
    <source>
        <dbReference type="Proteomes" id="UP001165121"/>
    </source>
</evidence>
<dbReference type="EMBL" id="BSXT01003896">
    <property type="protein sequence ID" value="GMF56046.1"/>
    <property type="molecule type" value="Genomic_DNA"/>
</dbReference>
<protein>
    <submittedName>
        <fullName evidence="2">Unnamed protein product</fullName>
    </submittedName>
</protein>
<dbReference type="AlphaFoldDB" id="A0A9W7D2T8"/>
<evidence type="ECO:0000256" key="1">
    <source>
        <dbReference type="SAM" id="SignalP"/>
    </source>
</evidence>
<gene>
    <name evidence="2" type="ORF">Pfra01_002371700</name>
</gene>
<reference evidence="2" key="1">
    <citation type="submission" date="2023-04" db="EMBL/GenBank/DDBJ databases">
        <title>Phytophthora fragariaefolia NBRC 109709.</title>
        <authorList>
            <person name="Ichikawa N."/>
            <person name="Sato H."/>
            <person name="Tonouchi N."/>
        </authorList>
    </citation>
    <scope>NUCLEOTIDE SEQUENCE</scope>
    <source>
        <strain evidence="2">NBRC 109709</strain>
    </source>
</reference>
<sequence>MRALATLGAAALAFVTAAVATQETAIKLDSLVALNDQSTRDGVIAEDFEAELPPTSFLYDPAGVNATDVWLAASNVLSAYGNEEDEPVEPTPQCSAGPIDVLFLVSSCYTAAQIETILTPIDCAITDGEHKFFHNDQPIEIRATYGIYYYDCHTPRVVGNFKNLKQVFYPTHQNVFVAVSKGRENSFLKVFAYTGMKVGYTLQIRTCSNRKCEVDQDDVVIASPSAMDSAMVSIRDAVFCGASPDPPTL</sequence>